<dbReference type="EMBL" id="JBHUMX010000040">
    <property type="protein sequence ID" value="MFD2629797.1"/>
    <property type="molecule type" value="Genomic_DNA"/>
</dbReference>
<dbReference type="InterPro" id="IPR023214">
    <property type="entry name" value="HAD_sf"/>
</dbReference>
<dbReference type="SUPFAM" id="SSF56784">
    <property type="entry name" value="HAD-like"/>
    <property type="match status" value="1"/>
</dbReference>
<evidence type="ECO:0000256" key="1">
    <source>
        <dbReference type="SAM" id="Coils"/>
    </source>
</evidence>
<dbReference type="PROSITE" id="PS01228">
    <property type="entry name" value="COF_1"/>
    <property type="match status" value="1"/>
</dbReference>
<protein>
    <submittedName>
        <fullName evidence="2">Cof-type HAD-IIB family hydrolase</fullName>
        <ecNumber evidence="2">3.1.3.-</ecNumber>
    </submittedName>
</protein>
<comment type="caution">
    <text evidence="2">The sequence shown here is derived from an EMBL/GenBank/DDBJ whole genome shotgun (WGS) entry which is preliminary data.</text>
</comment>
<reference evidence="3" key="1">
    <citation type="journal article" date="2019" name="Int. J. Syst. Evol. Microbiol.">
        <title>The Global Catalogue of Microorganisms (GCM) 10K type strain sequencing project: providing services to taxonomists for standard genome sequencing and annotation.</title>
        <authorList>
            <consortium name="The Broad Institute Genomics Platform"/>
            <consortium name="The Broad Institute Genome Sequencing Center for Infectious Disease"/>
            <person name="Wu L."/>
            <person name="Ma J."/>
        </authorList>
    </citation>
    <scope>NUCLEOTIDE SEQUENCE [LARGE SCALE GENOMIC DNA]</scope>
    <source>
        <strain evidence="3">TISTR 1858</strain>
    </source>
</reference>
<dbReference type="GO" id="GO:0016787">
    <property type="term" value="F:hydrolase activity"/>
    <property type="evidence" value="ECO:0007669"/>
    <property type="project" value="UniProtKB-KW"/>
</dbReference>
<gene>
    <name evidence="2" type="ORF">ACFSUN_13500</name>
</gene>
<dbReference type="EC" id="3.1.3.-" evidence="2"/>
<dbReference type="RefSeq" id="WP_379562585.1">
    <property type="nucleotide sequence ID" value="NZ_JBHUMX010000040.1"/>
</dbReference>
<dbReference type="Gene3D" id="3.30.1240.10">
    <property type="match status" value="1"/>
</dbReference>
<dbReference type="CDD" id="cd07516">
    <property type="entry name" value="HAD_Pase"/>
    <property type="match status" value="1"/>
</dbReference>
<evidence type="ECO:0000313" key="2">
    <source>
        <dbReference type="EMBL" id="MFD2629797.1"/>
    </source>
</evidence>
<dbReference type="SFLD" id="SFLDG01140">
    <property type="entry name" value="C2.B:_Phosphomannomutase_and_P"/>
    <property type="match status" value="1"/>
</dbReference>
<dbReference type="NCBIfam" id="TIGR00099">
    <property type="entry name" value="Cof-subfamily"/>
    <property type="match status" value="1"/>
</dbReference>
<dbReference type="SFLD" id="SFLDG01144">
    <property type="entry name" value="C2.B.4:_PGP_Like"/>
    <property type="match status" value="1"/>
</dbReference>
<dbReference type="InterPro" id="IPR000150">
    <property type="entry name" value="Cof"/>
</dbReference>
<dbReference type="InterPro" id="IPR036412">
    <property type="entry name" value="HAD-like_sf"/>
</dbReference>
<dbReference type="InterPro" id="IPR006379">
    <property type="entry name" value="HAD-SF_hydro_IIB"/>
</dbReference>
<dbReference type="Proteomes" id="UP001597451">
    <property type="component" value="Unassembled WGS sequence"/>
</dbReference>
<dbReference type="PROSITE" id="PS01229">
    <property type="entry name" value="COF_2"/>
    <property type="match status" value="1"/>
</dbReference>
<sequence length="282" mass="31443">MKLIAIDLDGTLLSSNGTISKGNIKAIKEAQKKGHVVAISSGRSLHDTKEIMRRATITCPIITGNGAKSLHQAEAIHNLHFTAQVLKSLMQILEESGLYYEIYTKDGVLVEEDGKSQLEEEIKQLDETNPSWAEEIVEIQYQQHGLKRVPAYADINFTDKQVYKLFVMSFNKEELEDLRNQIADRTDISITTSGRQKLEIGHPEASKGHALELIAEYFAVPMENTVAIGDNFNDLSMFKKAGMSIAMGNAEEEVKQQCTYVTGHHNEDGVAEALRKHLLDKS</sequence>
<keyword evidence="1" id="KW-0175">Coiled coil</keyword>
<dbReference type="NCBIfam" id="TIGR01484">
    <property type="entry name" value="HAD-SF-IIB"/>
    <property type="match status" value="1"/>
</dbReference>
<feature type="coiled-coil region" evidence="1">
    <location>
        <begin position="108"/>
        <end position="135"/>
    </location>
</feature>
<name>A0ABW5Q2B4_9BACI</name>
<keyword evidence="3" id="KW-1185">Reference proteome</keyword>
<proteinExistence type="predicted"/>
<dbReference type="Gene3D" id="3.40.50.1000">
    <property type="entry name" value="HAD superfamily/HAD-like"/>
    <property type="match status" value="1"/>
</dbReference>
<evidence type="ECO:0000313" key="3">
    <source>
        <dbReference type="Proteomes" id="UP001597451"/>
    </source>
</evidence>
<keyword evidence="2" id="KW-0378">Hydrolase</keyword>
<organism evidence="2 3">
    <name type="scientific">Oceanobacillus kapialis</name>
    <dbReference type="NCBI Taxonomy" id="481353"/>
    <lineage>
        <taxon>Bacteria</taxon>
        <taxon>Bacillati</taxon>
        <taxon>Bacillota</taxon>
        <taxon>Bacilli</taxon>
        <taxon>Bacillales</taxon>
        <taxon>Bacillaceae</taxon>
        <taxon>Oceanobacillus</taxon>
    </lineage>
</organism>
<dbReference type="PANTHER" id="PTHR10000">
    <property type="entry name" value="PHOSPHOSERINE PHOSPHATASE"/>
    <property type="match status" value="1"/>
</dbReference>
<accession>A0ABW5Q2B4</accession>
<dbReference type="PANTHER" id="PTHR10000:SF55">
    <property type="entry name" value="5-AMINO-6-(5-PHOSPHO-D-RIBITYLAMINO)URACIL PHOSPHATASE YCSE"/>
    <property type="match status" value="1"/>
</dbReference>
<dbReference type="Pfam" id="PF08282">
    <property type="entry name" value="Hydrolase_3"/>
    <property type="match status" value="1"/>
</dbReference>
<dbReference type="SFLD" id="SFLDS00003">
    <property type="entry name" value="Haloacid_Dehalogenase"/>
    <property type="match status" value="1"/>
</dbReference>